<reference evidence="5" key="1">
    <citation type="submission" date="2023-06" db="EMBL/GenBank/DDBJ databases">
        <authorList>
            <person name="Noh H."/>
        </authorList>
    </citation>
    <scope>NUCLEOTIDE SEQUENCE</scope>
    <source>
        <strain evidence="5">DUCC20226</strain>
    </source>
</reference>
<dbReference type="SUPFAM" id="SSF56112">
    <property type="entry name" value="Protein kinase-like (PK-like)"/>
    <property type="match status" value="1"/>
</dbReference>
<evidence type="ECO:0000256" key="4">
    <source>
        <dbReference type="SAM" id="MobiDB-lite"/>
    </source>
</evidence>
<dbReference type="Proteomes" id="UP001265746">
    <property type="component" value="Unassembled WGS sequence"/>
</dbReference>
<organism evidence="5 6">
    <name type="scientific">Phomopsis amygdali</name>
    <name type="common">Fusicoccum amygdali</name>
    <dbReference type="NCBI Taxonomy" id="1214568"/>
    <lineage>
        <taxon>Eukaryota</taxon>
        <taxon>Fungi</taxon>
        <taxon>Dikarya</taxon>
        <taxon>Ascomycota</taxon>
        <taxon>Pezizomycotina</taxon>
        <taxon>Sordariomycetes</taxon>
        <taxon>Sordariomycetidae</taxon>
        <taxon>Diaporthales</taxon>
        <taxon>Diaporthaceae</taxon>
        <taxon>Diaporthe</taxon>
    </lineage>
</organism>
<accession>A0AAD9SKZ2</accession>
<dbReference type="CDD" id="cd05157">
    <property type="entry name" value="ETNK_euk"/>
    <property type="match status" value="1"/>
</dbReference>
<dbReference type="Gene3D" id="3.90.1200.10">
    <property type="match status" value="1"/>
</dbReference>
<keyword evidence="6" id="KW-1185">Reference proteome</keyword>
<dbReference type="GO" id="GO:0005737">
    <property type="term" value="C:cytoplasm"/>
    <property type="evidence" value="ECO:0007669"/>
    <property type="project" value="TreeGrafter"/>
</dbReference>
<evidence type="ECO:0000313" key="6">
    <source>
        <dbReference type="Proteomes" id="UP001265746"/>
    </source>
</evidence>
<dbReference type="EMBL" id="JAUJFL010000002">
    <property type="protein sequence ID" value="KAK2611057.1"/>
    <property type="molecule type" value="Genomic_DNA"/>
</dbReference>
<evidence type="ECO:0000256" key="3">
    <source>
        <dbReference type="ARBA" id="ARBA00038874"/>
    </source>
</evidence>
<dbReference type="PANTHER" id="PTHR22603">
    <property type="entry name" value="CHOLINE/ETHANOALAMINE KINASE"/>
    <property type="match status" value="1"/>
</dbReference>
<dbReference type="PANTHER" id="PTHR22603:SF66">
    <property type="entry name" value="ETHANOLAMINE KINASE"/>
    <property type="match status" value="1"/>
</dbReference>
<comment type="pathway">
    <text evidence="1">Phospholipid metabolism; phosphatidylethanolamine biosynthesis; phosphatidylethanolamine from ethanolamine: step 1/3.</text>
</comment>
<evidence type="ECO:0000256" key="2">
    <source>
        <dbReference type="ARBA" id="ARBA00038211"/>
    </source>
</evidence>
<sequence length="439" mass="49406">MTHQNGDNGRHTGAGSDQHPPVRFISQTYDGSDSENSARQLILALRPDWSSGDSNIEFVRFTDGITNTLLKAVNKRPGLSKDEIDREAILLRAYGHGTDLIIDRARETQNHELLSRHGLAPELLARFNNGMMYRFIRGSVTHPDDLRRPEIYLAVAKRLAQWHATVPCLPGKTHISDKMDSHCVEILNGAAEKYATLQEAVDAAAPGKQAPNVWTVMQKWIFALPTKTPAQRERQKLLQAELSKLVVEMSHRPGLGKDGLVFAHCDLLSGNVIVLPKGNHKDSGIVSNGTSSSTDEAVTFIDYEYAVPSPAAFDLCNHFAEWGGFDCDYNVLPNKPQRREFITEYVRSYFSLLPEQPKHDEESEIQKLSDEVDLYRGVPGFYWGIWALIQATISDIDFDYASYAEIRLGEYWAWKAEVNGSRAAEGKELPLRERRWAEQ</sequence>
<proteinExistence type="inferred from homology"/>
<name>A0AAD9SKZ2_PHOAM</name>
<comment type="caution">
    <text evidence="5">The sequence shown here is derived from an EMBL/GenBank/DDBJ whole genome shotgun (WGS) entry which is preliminary data.</text>
</comment>
<evidence type="ECO:0000256" key="1">
    <source>
        <dbReference type="ARBA" id="ARBA00037883"/>
    </source>
</evidence>
<dbReference type="GO" id="GO:0004305">
    <property type="term" value="F:ethanolamine kinase activity"/>
    <property type="evidence" value="ECO:0007669"/>
    <property type="project" value="UniProtKB-EC"/>
</dbReference>
<dbReference type="AlphaFoldDB" id="A0AAD9SKZ2"/>
<dbReference type="Pfam" id="PF01633">
    <property type="entry name" value="Choline_kinase"/>
    <property type="match status" value="1"/>
</dbReference>
<protein>
    <recommendedName>
        <fullName evidence="3">ethanolamine kinase</fullName>
        <ecNumber evidence="3">2.7.1.82</ecNumber>
    </recommendedName>
</protein>
<comment type="similarity">
    <text evidence="2">Belongs to the choline/ethanolamine kinase family.</text>
</comment>
<dbReference type="GO" id="GO:0006646">
    <property type="term" value="P:phosphatidylethanolamine biosynthetic process"/>
    <property type="evidence" value="ECO:0007669"/>
    <property type="project" value="TreeGrafter"/>
</dbReference>
<gene>
    <name evidence="5" type="ORF">N8I77_004436</name>
</gene>
<dbReference type="EC" id="2.7.1.82" evidence="3"/>
<feature type="region of interest" description="Disordered" evidence="4">
    <location>
        <begin position="1"/>
        <end position="32"/>
    </location>
</feature>
<evidence type="ECO:0000313" key="5">
    <source>
        <dbReference type="EMBL" id="KAK2611057.1"/>
    </source>
</evidence>
<dbReference type="InterPro" id="IPR011009">
    <property type="entry name" value="Kinase-like_dom_sf"/>
</dbReference>